<dbReference type="EMBL" id="CP019646">
    <property type="protein sequence ID" value="AQQ70467.1"/>
    <property type="molecule type" value="Genomic_DNA"/>
</dbReference>
<evidence type="ECO:0000313" key="2">
    <source>
        <dbReference type="Proteomes" id="UP000188181"/>
    </source>
</evidence>
<dbReference type="RefSeq" id="WP_146682728.1">
    <property type="nucleotide sequence ID" value="NZ_CP019646.1"/>
</dbReference>
<dbReference type="OrthoDB" id="229863at2"/>
<dbReference type="AlphaFoldDB" id="A0A1Q2MDS9"/>
<evidence type="ECO:0000313" key="1">
    <source>
        <dbReference type="EMBL" id="AQQ70467.1"/>
    </source>
</evidence>
<accession>A0A1Q2MDS9</accession>
<keyword evidence="2" id="KW-1185">Reference proteome</keyword>
<protein>
    <recommendedName>
        <fullName evidence="3">Transposase</fullName>
    </recommendedName>
</protein>
<gene>
    <name evidence="1" type="ORF">SMSP2_00818</name>
</gene>
<organism evidence="1 2">
    <name type="scientific">Limihaloglobus sulfuriphilus</name>
    <dbReference type="NCBI Taxonomy" id="1851148"/>
    <lineage>
        <taxon>Bacteria</taxon>
        <taxon>Pseudomonadati</taxon>
        <taxon>Planctomycetota</taxon>
        <taxon>Phycisphaerae</taxon>
        <taxon>Sedimentisphaerales</taxon>
        <taxon>Sedimentisphaeraceae</taxon>
        <taxon>Limihaloglobus</taxon>
    </lineage>
</organism>
<proteinExistence type="predicted"/>
<sequence length="81" mass="9253">MFLAFEGCFDSGFGFGTDLPYCIGEFLCDNLGMYLKKHRRKKNGKCNTYYSIAEKRKVSGNRHVEKVVLYLGEISDSQKKA</sequence>
<dbReference type="Proteomes" id="UP000188181">
    <property type="component" value="Chromosome"/>
</dbReference>
<name>A0A1Q2MDS9_9BACT</name>
<evidence type="ECO:0008006" key="3">
    <source>
        <dbReference type="Google" id="ProtNLM"/>
    </source>
</evidence>
<dbReference type="KEGG" id="pbas:SMSP2_00818"/>
<reference evidence="2" key="1">
    <citation type="submission" date="2017-02" db="EMBL/GenBank/DDBJ databases">
        <title>Comparative genomics and description of representatives of a novel lineage of planctomycetes thriving in anoxic sediments.</title>
        <authorList>
            <person name="Spring S."/>
            <person name="Bunk B."/>
            <person name="Sproer C."/>
        </authorList>
    </citation>
    <scope>NUCLEOTIDE SEQUENCE [LARGE SCALE GENOMIC DNA]</scope>
    <source>
        <strain evidence="2">SM-Chi-D1</strain>
    </source>
</reference>